<accession>A0A915DHU4</accession>
<sequence length="368" mass="40737">MRNYQYNPEEEAQMDAYGNEWKKTNRGIRGPSAWRQFKQKHPWAKKITADALRQKYVRMKREQFWKYYAIAHASCPNGHLTCNAAVPVTDYSVVVKLIDDYVCRSTETLNPLTITPVANGAETAVSSSSVLQITEVDDSPVASTSAISTAAVTPAVKSLASDSTANNNAEDVVTDDIPVELPSRTVAPTQEFVLEDAIDTFASTANSDEEDCITDDIPVELPSPCVATTQELVLQDAIDSDPEKEENAEDKTKAVVVASSEAEELLGWVIQILEGQMVPTLIDGHLMLVSRNKNSSTSSVAVREVLDQAKRVLLHYLDQKCKEFAQKLSILSDSNNKELLVEMIKQLNLYLTEEINKLIARLMANNNQ</sequence>
<name>A0A915DHU4_9BILA</name>
<reference evidence="2" key="1">
    <citation type="submission" date="2022-11" db="UniProtKB">
        <authorList>
            <consortium name="WormBaseParasite"/>
        </authorList>
    </citation>
    <scope>IDENTIFICATION</scope>
</reference>
<evidence type="ECO:0000313" key="1">
    <source>
        <dbReference type="Proteomes" id="UP000887574"/>
    </source>
</evidence>
<dbReference type="WBParaSite" id="jg20070">
    <property type="protein sequence ID" value="jg20070"/>
    <property type="gene ID" value="jg20070"/>
</dbReference>
<evidence type="ECO:0000313" key="2">
    <source>
        <dbReference type="WBParaSite" id="jg20070"/>
    </source>
</evidence>
<dbReference type="AlphaFoldDB" id="A0A915DHU4"/>
<organism evidence="1 2">
    <name type="scientific">Ditylenchus dipsaci</name>
    <dbReference type="NCBI Taxonomy" id="166011"/>
    <lineage>
        <taxon>Eukaryota</taxon>
        <taxon>Metazoa</taxon>
        <taxon>Ecdysozoa</taxon>
        <taxon>Nematoda</taxon>
        <taxon>Chromadorea</taxon>
        <taxon>Rhabditida</taxon>
        <taxon>Tylenchina</taxon>
        <taxon>Tylenchomorpha</taxon>
        <taxon>Sphaerularioidea</taxon>
        <taxon>Anguinidae</taxon>
        <taxon>Anguininae</taxon>
        <taxon>Ditylenchus</taxon>
    </lineage>
</organism>
<protein>
    <submittedName>
        <fullName evidence="2">Uncharacterized protein</fullName>
    </submittedName>
</protein>
<proteinExistence type="predicted"/>
<keyword evidence="1" id="KW-1185">Reference proteome</keyword>
<dbReference type="Proteomes" id="UP000887574">
    <property type="component" value="Unplaced"/>
</dbReference>